<evidence type="ECO:0000256" key="1">
    <source>
        <dbReference type="ARBA" id="ARBA00004651"/>
    </source>
</evidence>
<gene>
    <name evidence="9" type="ORF">EDD77_10252</name>
</gene>
<feature type="transmembrane region" description="Helical" evidence="7">
    <location>
        <begin position="248"/>
        <end position="270"/>
    </location>
</feature>
<dbReference type="PROSITE" id="PS50928">
    <property type="entry name" value="ABC_TM1"/>
    <property type="match status" value="1"/>
</dbReference>
<dbReference type="PANTHER" id="PTHR43163">
    <property type="entry name" value="DIPEPTIDE TRANSPORT SYSTEM PERMEASE PROTEIN DPPB-RELATED"/>
    <property type="match status" value="1"/>
</dbReference>
<keyword evidence="5 7" id="KW-1133">Transmembrane helix</keyword>
<keyword evidence="3" id="KW-1003">Cell membrane</keyword>
<feature type="transmembrane region" description="Helical" evidence="7">
    <location>
        <begin position="142"/>
        <end position="167"/>
    </location>
</feature>
<accession>A0A4R1R6V0</accession>
<dbReference type="InterPro" id="IPR000515">
    <property type="entry name" value="MetI-like"/>
</dbReference>
<feature type="transmembrane region" description="Helical" evidence="7">
    <location>
        <begin position="103"/>
        <end position="130"/>
    </location>
</feature>
<evidence type="ECO:0000313" key="10">
    <source>
        <dbReference type="Proteomes" id="UP000295184"/>
    </source>
</evidence>
<organism evidence="9 10">
    <name type="scientific">Allofournierella massiliensis</name>
    <dbReference type="NCBI Taxonomy" id="1650663"/>
    <lineage>
        <taxon>Bacteria</taxon>
        <taxon>Bacillati</taxon>
        <taxon>Bacillota</taxon>
        <taxon>Clostridia</taxon>
        <taxon>Eubacteriales</taxon>
        <taxon>Oscillospiraceae</taxon>
        <taxon>Allofournierella</taxon>
    </lineage>
</organism>
<evidence type="ECO:0000256" key="6">
    <source>
        <dbReference type="ARBA" id="ARBA00023136"/>
    </source>
</evidence>
<evidence type="ECO:0000256" key="4">
    <source>
        <dbReference type="ARBA" id="ARBA00022692"/>
    </source>
</evidence>
<dbReference type="STRING" id="1650663.GCA_001486665_02886"/>
<dbReference type="InterPro" id="IPR035906">
    <property type="entry name" value="MetI-like_sf"/>
</dbReference>
<proteinExistence type="inferred from homology"/>
<dbReference type="PANTHER" id="PTHR43163:SF6">
    <property type="entry name" value="DIPEPTIDE TRANSPORT SYSTEM PERMEASE PROTEIN DPPB-RELATED"/>
    <property type="match status" value="1"/>
</dbReference>
<dbReference type="GO" id="GO:0005886">
    <property type="term" value="C:plasma membrane"/>
    <property type="evidence" value="ECO:0007669"/>
    <property type="project" value="UniProtKB-SubCell"/>
</dbReference>
<dbReference type="RefSeq" id="WP_341439637.1">
    <property type="nucleotide sequence ID" value="NZ_CABKVM010000019.1"/>
</dbReference>
<dbReference type="SUPFAM" id="SSF161098">
    <property type="entry name" value="MetI-like"/>
    <property type="match status" value="1"/>
</dbReference>
<name>A0A4R1R6V0_9FIRM</name>
<dbReference type="CDD" id="cd06261">
    <property type="entry name" value="TM_PBP2"/>
    <property type="match status" value="1"/>
</dbReference>
<keyword evidence="4 7" id="KW-0812">Transmembrane</keyword>
<evidence type="ECO:0000313" key="9">
    <source>
        <dbReference type="EMBL" id="TCL61314.1"/>
    </source>
</evidence>
<evidence type="ECO:0000256" key="3">
    <source>
        <dbReference type="ARBA" id="ARBA00022475"/>
    </source>
</evidence>
<protein>
    <submittedName>
        <fullName evidence="9">Peptide/nickel transport system permease protein</fullName>
    </submittedName>
</protein>
<comment type="subcellular location">
    <subcellularLocation>
        <location evidence="1 7">Cell membrane</location>
        <topology evidence="1 7">Multi-pass membrane protein</topology>
    </subcellularLocation>
</comment>
<keyword evidence="2 7" id="KW-0813">Transport</keyword>
<feature type="transmembrane region" description="Helical" evidence="7">
    <location>
        <begin position="294"/>
        <end position="320"/>
    </location>
</feature>
<comment type="caution">
    <text evidence="9">The sequence shown here is derived from an EMBL/GenBank/DDBJ whole genome shotgun (WGS) entry which is preliminary data.</text>
</comment>
<dbReference type="Pfam" id="PF00528">
    <property type="entry name" value="BPD_transp_1"/>
    <property type="match status" value="1"/>
</dbReference>
<dbReference type="Gene3D" id="1.10.3720.10">
    <property type="entry name" value="MetI-like"/>
    <property type="match status" value="1"/>
</dbReference>
<evidence type="ECO:0000256" key="2">
    <source>
        <dbReference type="ARBA" id="ARBA00022448"/>
    </source>
</evidence>
<evidence type="ECO:0000256" key="7">
    <source>
        <dbReference type="RuleBase" id="RU363032"/>
    </source>
</evidence>
<dbReference type="EMBL" id="SLUM01000002">
    <property type="protein sequence ID" value="TCL61314.1"/>
    <property type="molecule type" value="Genomic_DNA"/>
</dbReference>
<dbReference type="AlphaFoldDB" id="A0A4R1R6V0"/>
<dbReference type="Proteomes" id="UP000295184">
    <property type="component" value="Unassembled WGS sequence"/>
</dbReference>
<evidence type="ECO:0000256" key="5">
    <source>
        <dbReference type="ARBA" id="ARBA00022989"/>
    </source>
</evidence>
<keyword evidence="6 7" id="KW-0472">Membrane</keyword>
<evidence type="ECO:0000259" key="8">
    <source>
        <dbReference type="PROSITE" id="PS50928"/>
    </source>
</evidence>
<comment type="similarity">
    <text evidence="7">Belongs to the binding-protein-dependent transport system permease family.</text>
</comment>
<sequence length="331" mass="35383">MAKRMARMAVRQLIRMLLLIFCASLAAFVLLSLSPIDPLQQNVGQAAMGSMSAEQIERLQAYWGVDTPSLERFAAWVSGMLQGDFGVSLLYRQPVLTVIGAKLANSLWLLVLAWVISGLLGFGLGVLAGATQGRWPDKLIRGWSMIIASTPAFWVALLLLMIFGVWLKLLPVGLSVPIGLEATAVTLADRLRHAILPALALSITGTASVCLHTRQKTIQALESDFVLFARARGESGKGILLRHVLRHVLLPAITLQFASLGELLGSSVLVEEVFSYPGLGQATVTAGLGGDLPLLLGITVICSAMVFGANFAADCLYGLVDPRIRKGAGRT</sequence>
<feature type="domain" description="ABC transmembrane type-1" evidence="8">
    <location>
        <begin position="103"/>
        <end position="313"/>
    </location>
</feature>
<reference evidence="9 10" key="1">
    <citation type="submission" date="2019-03" db="EMBL/GenBank/DDBJ databases">
        <title>Genomic Encyclopedia of Type Strains, Phase IV (KMG-IV): sequencing the most valuable type-strain genomes for metagenomic binning, comparative biology and taxonomic classification.</title>
        <authorList>
            <person name="Goeker M."/>
        </authorList>
    </citation>
    <scope>NUCLEOTIDE SEQUENCE [LARGE SCALE GENOMIC DNA]</scope>
    <source>
        <strain evidence="9 10">DSM 100451</strain>
    </source>
</reference>
<dbReference type="GO" id="GO:0055085">
    <property type="term" value="P:transmembrane transport"/>
    <property type="evidence" value="ECO:0007669"/>
    <property type="project" value="InterPro"/>
</dbReference>